<evidence type="ECO:0000256" key="16">
    <source>
        <dbReference type="SAM" id="Phobius"/>
    </source>
</evidence>
<evidence type="ECO:0000256" key="8">
    <source>
        <dbReference type="ARBA" id="ARBA00022692"/>
    </source>
</evidence>
<dbReference type="InterPro" id="IPR002362">
    <property type="entry name" value="LHB-1/5"/>
</dbReference>
<dbReference type="Proteomes" id="UP000094795">
    <property type="component" value="Unassembled WGS sequence"/>
</dbReference>
<evidence type="ECO:0000256" key="2">
    <source>
        <dbReference type="ARBA" id="ARBA00004249"/>
    </source>
</evidence>
<keyword evidence="5" id="KW-1003">Cell membrane</keyword>
<dbReference type="AlphaFoldDB" id="A0A1C1YYE0"/>
<evidence type="ECO:0000256" key="6">
    <source>
        <dbReference type="ARBA" id="ARBA00022494"/>
    </source>
</evidence>
<dbReference type="Pfam" id="PF00556">
    <property type="entry name" value="LHC"/>
    <property type="match status" value="1"/>
</dbReference>
<evidence type="ECO:0000256" key="11">
    <source>
        <dbReference type="ARBA" id="ARBA00022956"/>
    </source>
</evidence>
<proteinExistence type="inferred from homology"/>
<dbReference type="EMBL" id="LQZT01000006">
    <property type="protein sequence ID" value="OCW58492.1"/>
    <property type="molecule type" value="Genomic_DNA"/>
</dbReference>
<dbReference type="STRING" id="1480615.AWJ14_18535"/>
<keyword evidence="13" id="KW-0157">Chromophore</keyword>
<sequence length="73" mass="7946">MSSPNTVSLSGLTEGEAQEFHSYYLQGMIAFVAIAVVAHLLAWFWRPWIPGPEGYASLEGVSQTVSAFLPMLS</sequence>
<evidence type="ECO:0000256" key="12">
    <source>
        <dbReference type="ARBA" id="ARBA00022989"/>
    </source>
</evidence>
<keyword evidence="15" id="KW-0437">Light-harvesting polypeptide</keyword>
<evidence type="ECO:0000256" key="5">
    <source>
        <dbReference type="ARBA" id="ARBA00022475"/>
    </source>
</evidence>
<dbReference type="InterPro" id="IPR000066">
    <property type="entry name" value="Antenna_a/b"/>
</dbReference>
<dbReference type="InterPro" id="IPR035889">
    <property type="entry name" value="Light-harvesting_complex"/>
</dbReference>
<evidence type="ECO:0000256" key="4">
    <source>
        <dbReference type="ARBA" id="ARBA00011367"/>
    </source>
</evidence>
<gene>
    <name evidence="18" type="ORF">AWJ14_18535</name>
</gene>
<accession>A0A1C1YYE0</accession>
<keyword evidence="9" id="KW-0479">Metal-binding</keyword>
<keyword evidence="11" id="KW-0076">Bacteriochlorophyll</keyword>
<evidence type="ECO:0000259" key="17">
    <source>
        <dbReference type="Pfam" id="PF00556"/>
    </source>
</evidence>
<dbReference type="GO" id="GO:0042314">
    <property type="term" value="F:bacteriochlorophyll binding"/>
    <property type="evidence" value="ECO:0007669"/>
    <property type="project" value="UniProtKB-KW"/>
</dbReference>
<dbReference type="GO" id="GO:0005886">
    <property type="term" value="C:plasma membrane"/>
    <property type="evidence" value="ECO:0007669"/>
    <property type="project" value="UniProtKB-SubCell"/>
</dbReference>
<organism evidence="18 19">
    <name type="scientific">Hoeflea olei</name>
    <dbReference type="NCBI Taxonomy" id="1480615"/>
    <lineage>
        <taxon>Bacteria</taxon>
        <taxon>Pseudomonadati</taxon>
        <taxon>Pseudomonadota</taxon>
        <taxon>Alphaproteobacteria</taxon>
        <taxon>Hyphomicrobiales</taxon>
        <taxon>Rhizobiaceae</taxon>
        <taxon>Hoeflea</taxon>
    </lineage>
</organism>
<protein>
    <recommendedName>
        <fullName evidence="17">Antenna complex alpha/beta subunit domain-containing protein</fullName>
    </recommendedName>
</protein>
<name>A0A1C1YYE0_9HYPH</name>
<dbReference type="PROSITE" id="PS00969">
    <property type="entry name" value="ANTENNA_COMP_BETA"/>
    <property type="match status" value="1"/>
</dbReference>
<comment type="caution">
    <text evidence="18">The sequence shown here is derived from an EMBL/GenBank/DDBJ whole genome shotgun (WGS) entry which is preliminary data.</text>
</comment>
<dbReference type="InterPro" id="IPR023623">
    <property type="entry name" value="Antenna_beta_CS"/>
</dbReference>
<feature type="domain" description="Antenna complex alpha/beta subunit" evidence="17">
    <location>
        <begin position="15"/>
        <end position="49"/>
    </location>
</feature>
<evidence type="ECO:0000313" key="19">
    <source>
        <dbReference type="Proteomes" id="UP000094795"/>
    </source>
</evidence>
<dbReference type="GO" id="GO:0046872">
    <property type="term" value="F:metal ion binding"/>
    <property type="evidence" value="ECO:0007669"/>
    <property type="project" value="UniProtKB-KW"/>
</dbReference>
<evidence type="ECO:0000256" key="10">
    <source>
        <dbReference type="ARBA" id="ARBA00022842"/>
    </source>
</evidence>
<evidence type="ECO:0000256" key="14">
    <source>
        <dbReference type="ARBA" id="ARBA00023136"/>
    </source>
</evidence>
<dbReference type="RefSeq" id="WP_066176475.1">
    <property type="nucleotide sequence ID" value="NZ_LQZT01000006.1"/>
</dbReference>
<comment type="function">
    <text evidence="1">Antenna complexes are light-harvesting systems, which transfer the excitation energy to the reaction centers.</text>
</comment>
<dbReference type="GO" id="GO:0019684">
    <property type="term" value="P:photosynthesis, light reaction"/>
    <property type="evidence" value="ECO:0007669"/>
    <property type="project" value="InterPro"/>
</dbReference>
<reference evidence="18 19" key="1">
    <citation type="submission" date="2015-12" db="EMBL/GenBank/DDBJ databases">
        <authorList>
            <person name="Shamseldin A."/>
            <person name="Moawad H."/>
            <person name="Abd El-Rahim W.M."/>
            <person name="Sadowsky M.J."/>
        </authorList>
    </citation>
    <scope>NUCLEOTIDE SEQUENCE [LARGE SCALE GENOMIC DNA]</scope>
    <source>
        <strain evidence="18 19">JC234</strain>
    </source>
</reference>
<keyword evidence="10" id="KW-0460">Magnesium</keyword>
<dbReference type="NCBIfam" id="NF040862">
    <property type="entry name" value="pufB_517_ASD"/>
    <property type="match status" value="1"/>
</dbReference>
<dbReference type="Gene3D" id="1.20.5.250">
    <property type="match status" value="1"/>
</dbReference>
<evidence type="ECO:0000256" key="1">
    <source>
        <dbReference type="ARBA" id="ARBA00002455"/>
    </source>
</evidence>
<evidence type="ECO:0000256" key="13">
    <source>
        <dbReference type="ARBA" id="ARBA00022991"/>
    </source>
</evidence>
<dbReference type="GO" id="GO:0030077">
    <property type="term" value="C:plasma membrane light-harvesting complex"/>
    <property type="evidence" value="ECO:0007669"/>
    <property type="project" value="InterPro"/>
</dbReference>
<evidence type="ECO:0000256" key="7">
    <source>
        <dbReference type="ARBA" id="ARBA00022549"/>
    </source>
</evidence>
<comment type="subunit">
    <text evidence="4">The core complex is formed by different alpha and beta chains, binding bacteriochlorophyll molecules, and arranged most probably in tetrameric structures disposed around the reaction center. The non-pigmented gamma chains may constitute additional components.</text>
</comment>
<comment type="similarity">
    <text evidence="3">Belongs to the antenna complex beta subunit family.</text>
</comment>
<evidence type="ECO:0000256" key="15">
    <source>
        <dbReference type="ARBA" id="ARBA00023243"/>
    </source>
</evidence>
<keyword evidence="7" id="KW-0042">Antenna complex</keyword>
<keyword evidence="14 16" id="KW-0472">Membrane</keyword>
<keyword evidence="8 16" id="KW-0812">Transmembrane</keyword>
<evidence type="ECO:0000256" key="3">
    <source>
        <dbReference type="ARBA" id="ARBA00011052"/>
    </source>
</evidence>
<keyword evidence="6" id="KW-0148">Chlorophyll</keyword>
<keyword evidence="12 16" id="KW-1133">Transmembrane helix</keyword>
<dbReference type="OrthoDB" id="7391998at2"/>
<dbReference type="PRINTS" id="PR00674">
    <property type="entry name" value="LIGHTHARVSTB"/>
</dbReference>
<evidence type="ECO:0000313" key="18">
    <source>
        <dbReference type="EMBL" id="OCW58492.1"/>
    </source>
</evidence>
<dbReference type="InterPro" id="IPR023624">
    <property type="entry name" value="Antenna_beta_dom_sf"/>
</dbReference>
<dbReference type="SUPFAM" id="SSF56918">
    <property type="entry name" value="Light-harvesting complex subunits"/>
    <property type="match status" value="1"/>
</dbReference>
<comment type="subcellular location">
    <subcellularLocation>
        <location evidence="2">Cell inner membrane</location>
        <topology evidence="2">Single-pass type II membrane protein</topology>
    </subcellularLocation>
</comment>
<feature type="transmembrane region" description="Helical" evidence="16">
    <location>
        <begin position="23"/>
        <end position="45"/>
    </location>
</feature>
<keyword evidence="19" id="KW-1185">Reference proteome</keyword>
<evidence type="ECO:0000256" key="9">
    <source>
        <dbReference type="ARBA" id="ARBA00022723"/>
    </source>
</evidence>